<gene>
    <name evidence="2" type="ORF">G6534_06190</name>
</gene>
<dbReference type="EMBL" id="CP049366">
    <property type="protein sequence ID" value="QMT84239.1"/>
    <property type="molecule type" value="Genomic_DNA"/>
</dbReference>
<dbReference type="CDD" id="cd00093">
    <property type="entry name" value="HTH_XRE"/>
    <property type="match status" value="1"/>
</dbReference>
<dbReference type="GO" id="GO:0003677">
    <property type="term" value="F:DNA binding"/>
    <property type="evidence" value="ECO:0007669"/>
    <property type="project" value="InterPro"/>
</dbReference>
<dbReference type="KEGG" id="cpab:G6534_06190"/>
<evidence type="ECO:0000259" key="1">
    <source>
        <dbReference type="PROSITE" id="PS50943"/>
    </source>
</evidence>
<name>A0A7L7KXP4_9LACO</name>
<evidence type="ECO:0000313" key="2">
    <source>
        <dbReference type="EMBL" id="QMT84239.1"/>
    </source>
</evidence>
<organism evidence="2 3">
    <name type="scientific">Companilactobacillus pabuli</name>
    <dbReference type="NCBI Taxonomy" id="2714036"/>
    <lineage>
        <taxon>Bacteria</taxon>
        <taxon>Bacillati</taxon>
        <taxon>Bacillota</taxon>
        <taxon>Bacilli</taxon>
        <taxon>Lactobacillales</taxon>
        <taxon>Lactobacillaceae</taxon>
        <taxon>Companilactobacillus</taxon>
    </lineage>
</organism>
<dbReference type="SUPFAM" id="SSF47413">
    <property type="entry name" value="lambda repressor-like DNA-binding domains"/>
    <property type="match status" value="1"/>
</dbReference>
<reference evidence="2 3" key="1">
    <citation type="submission" date="2020-02" db="EMBL/GenBank/DDBJ databases">
        <title>Complete Genome Sequence of Lactobacillus sp. NFFJ11 Isolated from animal feed.</title>
        <authorList>
            <person name="Jung J.Y."/>
        </authorList>
    </citation>
    <scope>NUCLEOTIDE SEQUENCE [LARGE SCALE GENOMIC DNA]</scope>
    <source>
        <strain evidence="2 3">NFFJ11</strain>
    </source>
</reference>
<sequence>MKQRKWLKEIREQKNMTQLEFSELLNIPVTTYASWEQGVRNPSIDKAKDVSEILGIDWTIFFEHELLEMSRK</sequence>
<proteinExistence type="predicted"/>
<feature type="domain" description="HTH cro/C1-type" evidence="1">
    <location>
        <begin position="7"/>
        <end position="61"/>
    </location>
</feature>
<dbReference type="RefSeq" id="WP_059074318.1">
    <property type="nucleotide sequence ID" value="NZ_CP049366.1"/>
</dbReference>
<dbReference type="AlphaFoldDB" id="A0A7L7KXP4"/>
<keyword evidence="3" id="KW-1185">Reference proteome</keyword>
<dbReference type="Proteomes" id="UP000514410">
    <property type="component" value="Chromosome"/>
</dbReference>
<dbReference type="Pfam" id="PF01381">
    <property type="entry name" value="HTH_3"/>
    <property type="match status" value="1"/>
</dbReference>
<evidence type="ECO:0000313" key="3">
    <source>
        <dbReference type="Proteomes" id="UP000514410"/>
    </source>
</evidence>
<accession>A0A7L7KXP4</accession>
<dbReference type="Gene3D" id="1.10.260.40">
    <property type="entry name" value="lambda repressor-like DNA-binding domains"/>
    <property type="match status" value="1"/>
</dbReference>
<dbReference type="PROSITE" id="PS50943">
    <property type="entry name" value="HTH_CROC1"/>
    <property type="match status" value="1"/>
</dbReference>
<dbReference type="SMART" id="SM00530">
    <property type="entry name" value="HTH_XRE"/>
    <property type="match status" value="1"/>
</dbReference>
<dbReference type="InterPro" id="IPR010982">
    <property type="entry name" value="Lambda_DNA-bd_dom_sf"/>
</dbReference>
<protein>
    <submittedName>
        <fullName evidence="2">Helix-turn-helix transcriptional regulator</fullName>
    </submittedName>
</protein>
<dbReference type="InterPro" id="IPR001387">
    <property type="entry name" value="Cro/C1-type_HTH"/>
</dbReference>